<gene>
    <name evidence="7" type="ORF">LSAT_V11C600334530</name>
</gene>
<evidence type="ECO:0000313" key="8">
    <source>
        <dbReference type="Proteomes" id="UP000235145"/>
    </source>
</evidence>
<comment type="subcellular location">
    <subcellularLocation>
        <location evidence="1">Nucleus</location>
        <location evidence="1">Nucleolus</location>
    </subcellularLocation>
</comment>
<reference evidence="7 8" key="1">
    <citation type="journal article" date="2017" name="Nat. Commun.">
        <title>Genome assembly with in vitro proximity ligation data and whole-genome triplication in lettuce.</title>
        <authorList>
            <person name="Reyes-Chin-Wo S."/>
            <person name="Wang Z."/>
            <person name="Yang X."/>
            <person name="Kozik A."/>
            <person name="Arikit S."/>
            <person name="Song C."/>
            <person name="Xia L."/>
            <person name="Froenicke L."/>
            <person name="Lavelle D.O."/>
            <person name="Truco M.J."/>
            <person name="Xia R."/>
            <person name="Zhu S."/>
            <person name="Xu C."/>
            <person name="Xu H."/>
            <person name="Xu X."/>
            <person name="Cox K."/>
            <person name="Korf I."/>
            <person name="Meyers B.C."/>
            <person name="Michelmore R.W."/>
        </authorList>
    </citation>
    <scope>NUCLEOTIDE SEQUENCE [LARGE SCALE GENOMIC DNA]</scope>
    <source>
        <strain evidence="8">cv. Salinas</strain>
        <tissue evidence="7">Seedlings</tissue>
    </source>
</reference>
<dbReference type="AlphaFoldDB" id="A0A9R1V5U9"/>
<evidence type="ECO:0000256" key="1">
    <source>
        <dbReference type="ARBA" id="ARBA00004604"/>
    </source>
</evidence>
<feature type="region of interest" description="Disordered" evidence="6">
    <location>
        <begin position="173"/>
        <end position="327"/>
    </location>
</feature>
<keyword evidence="8" id="KW-1185">Reference proteome</keyword>
<protein>
    <submittedName>
        <fullName evidence="7">Uncharacterized protein</fullName>
    </submittedName>
</protein>
<dbReference type="EMBL" id="NBSK02000006">
    <property type="protein sequence ID" value="KAJ0198903.1"/>
    <property type="molecule type" value="Genomic_DNA"/>
</dbReference>
<dbReference type="GO" id="GO:0030687">
    <property type="term" value="C:preribosome, large subunit precursor"/>
    <property type="evidence" value="ECO:0000318"/>
    <property type="project" value="GO_Central"/>
</dbReference>
<evidence type="ECO:0000256" key="5">
    <source>
        <dbReference type="ARBA" id="ARBA00023242"/>
    </source>
</evidence>
<feature type="region of interest" description="Disordered" evidence="6">
    <location>
        <begin position="35"/>
        <end position="70"/>
    </location>
</feature>
<dbReference type="PANTHER" id="PTHR13028">
    <property type="entry name" value="RRNA PROCESSING PROTEIN EBNA1-BINDING PROTEIN-RELATED"/>
    <property type="match status" value="1"/>
</dbReference>
<comment type="similarity">
    <text evidence="2">Belongs to the EBP2 family.</text>
</comment>
<dbReference type="GO" id="GO:0005730">
    <property type="term" value="C:nucleolus"/>
    <property type="evidence" value="ECO:0000318"/>
    <property type="project" value="GO_Central"/>
</dbReference>
<evidence type="ECO:0000256" key="4">
    <source>
        <dbReference type="ARBA" id="ARBA00023054"/>
    </source>
</evidence>
<feature type="compositionally biased region" description="Acidic residues" evidence="6">
    <location>
        <begin position="36"/>
        <end position="63"/>
    </location>
</feature>
<keyword evidence="4" id="KW-0175">Coiled coil</keyword>
<feature type="compositionally biased region" description="Basic and acidic residues" evidence="6">
    <location>
        <begin position="173"/>
        <end position="183"/>
    </location>
</feature>
<keyword evidence="5" id="KW-0539">Nucleus</keyword>
<dbReference type="InterPro" id="IPR008610">
    <property type="entry name" value="Ebp2"/>
</dbReference>
<dbReference type="GO" id="GO:0034399">
    <property type="term" value="C:nuclear periphery"/>
    <property type="evidence" value="ECO:0000318"/>
    <property type="project" value="GO_Central"/>
</dbReference>
<evidence type="ECO:0000256" key="3">
    <source>
        <dbReference type="ARBA" id="ARBA00022517"/>
    </source>
</evidence>
<sequence>MSETYTAFFEGLGFIHPHIRLALFKMAIKKPTPELLPEDLDVEASESEQETDSESESESEGDEDIKLSEPSKTSIYNKEGLLDKLNDITWPEDIDWINKLSLDIQQEQEVDVNDDLARELAFYTQALEGTREAFLKFQTMGLPFLRPTDYYAEMVKTDSHMEKIKGRLLSEKRRMEEAEERRKMRDNKKKAKEVQAVKQKERVKQKKDEIESVKKWRKQRQQSGFAEKKDGDMGLPFEGGKESDTFKKNKRQGVSPWDRSGGKGKGKEQKGGNGNGNGKRKSREFRDSKYGFGGKKGMKKQNTAETTNDFKGFRNSDSGQNKKRKKF</sequence>
<evidence type="ECO:0000256" key="2">
    <source>
        <dbReference type="ARBA" id="ARBA00007336"/>
    </source>
</evidence>
<feature type="compositionally biased region" description="Polar residues" evidence="6">
    <location>
        <begin position="301"/>
        <end position="319"/>
    </location>
</feature>
<name>A0A9R1V5U9_LACSA</name>
<dbReference type="GO" id="GO:0006364">
    <property type="term" value="P:rRNA processing"/>
    <property type="evidence" value="ECO:0000318"/>
    <property type="project" value="GO_Central"/>
</dbReference>
<dbReference type="PANTHER" id="PTHR13028:SF0">
    <property type="entry name" value="RRNA-PROCESSING PROTEIN EBP2-RELATED"/>
    <property type="match status" value="1"/>
</dbReference>
<feature type="compositionally biased region" description="Basic and acidic residues" evidence="6">
    <location>
        <begin position="192"/>
        <end position="214"/>
    </location>
</feature>
<dbReference type="GO" id="GO:0042273">
    <property type="term" value="P:ribosomal large subunit biogenesis"/>
    <property type="evidence" value="ECO:0000318"/>
    <property type="project" value="GO_Central"/>
</dbReference>
<organism evidence="7 8">
    <name type="scientific">Lactuca sativa</name>
    <name type="common">Garden lettuce</name>
    <dbReference type="NCBI Taxonomy" id="4236"/>
    <lineage>
        <taxon>Eukaryota</taxon>
        <taxon>Viridiplantae</taxon>
        <taxon>Streptophyta</taxon>
        <taxon>Embryophyta</taxon>
        <taxon>Tracheophyta</taxon>
        <taxon>Spermatophyta</taxon>
        <taxon>Magnoliopsida</taxon>
        <taxon>eudicotyledons</taxon>
        <taxon>Gunneridae</taxon>
        <taxon>Pentapetalae</taxon>
        <taxon>asterids</taxon>
        <taxon>campanulids</taxon>
        <taxon>Asterales</taxon>
        <taxon>Asteraceae</taxon>
        <taxon>Cichorioideae</taxon>
        <taxon>Cichorieae</taxon>
        <taxon>Lactucinae</taxon>
        <taxon>Lactuca</taxon>
    </lineage>
</organism>
<evidence type="ECO:0000313" key="7">
    <source>
        <dbReference type="EMBL" id="KAJ0198903.1"/>
    </source>
</evidence>
<accession>A0A9R1V5U9</accession>
<dbReference type="Pfam" id="PF05890">
    <property type="entry name" value="Ebp2"/>
    <property type="match status" value="1"/>
</dbReference>
<comment type="caution">
    <text evidence="7">The sequence shown here is derived from an EMBL/GenBank/DDBJ whole genome shotgun (WGS) entry which is preliminary data.</text>
</comment>
<proteinExistence type="inferred from homology"/>
<dbReference type="Proteomes" id="UP000235145">
    <property type="component" value="Unassembled WGS sequence"/>
</dbReference>
<evidence type="ECO:0000256" key="6">
    <source>
        <dbReference type="SAM" id="MobiDB-lite"/>
    </source>
</evidence>
<keyword evidence="3" id="KW-0690">Ribosome biogenesis</keyword>